<proteinExistence type="predicted"/>
<dbReference type="AlphaFoldDB" id="E6W2B7"/>
<dbReference type="STRING" id="653733.Selin_0835"/>
<dbReference type="Proteomes" id="UP000002572">
    <property type="component" value="Chromosome"/>
</dbReference>
<evidence type="ECO:0000313" key="5">
    <source>
        <dbReference type="EMBL" id="ADU65575.1"/>
    </source>
</evidence>
<dbReference type="InParanoid" id="E6W2B7"/>
<evidence type="ECO:0000256" key="2">
    <source>
        <dbReference type="ARBA" id="ARBA00023004"/>
    </source>
</evidence>
<feature type="domain" description="4Fe-4S ferredoxin-type" evidence="4">
    <location>
        <begin position="57"/>
        <end position="86"/>
    </location>
</feature>
<gene>
    <name evidence="5" type="ordered locus">Selin_0835</name>
</gene>
<name>E6W2B7_DESIS</name>
<evidence type="ECO:0000259" key="4">
    <source>
        <dbReference type="PROSITE" id="PS51379"/>
    </source>
</evidence>
<sequence>MEVYRHPQPGTLSRRNSIHLLRHKGYLHTGEHQGLIVAREVPAMSVRVKLLCSGELPPADIHPHPCSNCVRCINRCPAKVIGSGLGGRRSLKCALYRWLLRCNQCFEACSQVIRP</sequence>
<reference evidence="5 6" key="1">
    <citation type="submission" date="2010-12" db="EMBL/GenBank/DDBJ databases">
        <title>Complete sequence of Desulfurispirillum indicum S5.</title>
        <authorList>
            <consortium name="US DOE Joint Genome Institute"/>
            <person name="Lucas S."/>
            <person name="Copeland A."/>
            <person name="Lapidus A."/>
            <person name="Cheng J.-F."/>
            <person name="Goodwin L."/>
            <person name="Pitluck S."/>
            <person name="Chertkov O."/>
            <person name="Held B."/>
            <person name="Detter J.C."/>
            <person name="Han C."/>
            <person name="Tapia R."/>
            <person name="Land M."/>
            <person name="Hauser L."/>
            <person name="Kyrpides N."/>
            <person name="Ivanova N."/>
            <person name="Mikhailova N."/>
            <person name="Haggblom M."/>
            <person name="Rauschenbach I."/>
            <person name="Bini E."/>
            <person name="Woyke T."/>
        </authorList>
    </citation>
    <scope>NUCLEOTIDE SEQUENCE [LARGE SCALE GENOMIC DNA]</scope>
    <source>
        <strain evidence="6">ATCC BAA-1389 / DSM 22839 / S5</strain>
    </source>
</reference>
<keyword evidence="1" id="KW-0479">Metal-binding</keyword>
<dbReference type="OrthoDB" id="9789936at2"/>
<keyword evidence="3" id="KW-0411">Iron-sulfur</keyword>
<dbReference type="GO" id="GO:0051536">
    <property type="term" value="F:iron-sulfur cluster binding"/>
    <property type="evidence" value="ECO:0007669"/>
    <property type="project" value="UniProtKB-KW"/>
</dbReference>
<dbReference type="EMBL" id="CP002432">
    <property type="protein sequence ID" value="ADU65575.1"/>
    <property type="molecule type" value="Genomic_DNA"/>
</dbReference>
<dbReference type="PROSITE" id="PS00198">
    <property type="entry name" value="4FE4S_FER_1"/>
    <property type="match status" value="1"/>
</dbReference>
<dbReference type="RefSeq" id="WP_013505461.1">
    <property type="nucleotide sequence ID" value="NC_014836.1"/>
</dbReference>
<organism evidence="5 6">
    <name type="scientific">Desulfurispirillum indicum (strain ATCC BAA-1389 / DSM 22839 / S5)</name>
    <dbReference type="NCBI Taxonomy" id="653733"/>
    <lineage>
        <taxon>Bacteria</taxon>
        <taxon>Pseudomonadati</taxon>
        <taxon>Chrysiogenota</taxon>
        <taxon>Chrysiogenia</taxon>
        <taxon>Chrysiogenales</taxon>
        <taxon>Chrysiogenaceae</taxon>
        <taxon>Desulfurispirillum</taxon>
    </lineage>
</organism>
<evidence type="ECO:0000256" key="3">
    <source>
        <dbReference type="ARBA" id="ARBA00023014"/>
    </source>
</evidence>
<dbReference type="GO" id="GO:0046872">
    <property type="term" value="F:metal ion binding"/>
    <property type="evidence" value="ECO:0007669"/>
    <property type="project" value="UniProtKB-KW"/>
</dbReference>
<keyword evidence="2" id="KW-0408">Iron</keyword>
<keyword evidence="6" id="KW-1185">Reference proteome</keyword>
<dbReference type="HOGENOM" id="CLU_2105043_0_0_0"/>
<dbReference type="InterPro" id="IPR017900">
    <property type="entry name" value="4Fe4S_Fe_S_CS"/>
</dbReference>
<evidence type="ECO:0000256" key="1">
    <source>
        <dbReference type="ARBA" id="ARBA00022723"/>
    </source>
</evidence>
<dbReference type="InterPro" id="IPR017896">
    <property type="entry name" value="4Fe4S_Fe-S-bd"/>
</dbReference>
<evidence type="ECO:0000313" key="6">
    <source>
        <dbReference type="Proteomes" id="UP000002572"/>
    </source>
</evidence>
<protein>
    <recommendedName>
        <fullName evidence="4">4Fe-4S ferredoxin-type domain-containing protein</fullName>
    </recommendedName>
</protein>
<dbReference type="PROSITE" id="PS51379">
    <property type="entry name" value="4FE4S_FER_2"/>
    <property type="match status" value="1"/>
</dbReference>
<accession>E6W2B7</accession>
<dbReference type="KEGG" id="din:Selin_0835"/>